<gene>
    <name evidence="2" type="ORF">G6045_03715</name>
</gene>
<comment type="caution">
    <text evidence="2">The sequence shown here is derived from an EMBL/GenBank/DDBJ whole genome shotgun (WGS) entry which is preliminary data.</text>
</comment>
<dbReference type="InterPro" id="IPR014710">
    <property type="entry name" value="RmlC-like_jellyroll"/>
</dbReference>
<sequence length="131" mass="14015">MYPIRIDTATVRDGEPVTRLDPKGAPFEELAAARIQLLAGAARQAHVYEDSEVLLTGVDGEVEVGDPGRAQVTLGPGACVMVPRGQLFTLANRTSRPATLLAVLTRGPAVDRLPRAKRTPGRDKRHLQAVA</sequence>
<dbReference type="Pfam" id="PF07883">
    <property type="entry name" value="Cupin_2"/>
    <property type="match status" value="1"/>
</dbReference>
<dbReference type="Gene3D" id="2.60.120.10">
    <property type="entry name" value="Jelly Rolls"/>
    <property type="match status" value="1"/>
</dbReference>
<dbReference type="RefSeq" id="WP_165330325.1">
    <property type="nucleotide sequence ID" value="NZ_JAAKZW010000006.1"/>
</dbReference>
<dbReference type="AlphaFoldDB" id="A0A6G4XB82"/>
<dbReference type="Proteomes" id="UP000481109">
    <property type="component" value="Unassembled WGS sequence"/>
</dbReference>
<evidence type="ECO:0000259" key="1">
    <source>
        <dbReference type="Pfam" id="PF07883"/>
    </source>
</evidence>
<dbReference type="InterPro" id="IPR013096">
    <property type="entry name" value="Cupin_2"/>
</dbReference>
<keyword evidence="3" id="KW-1185">Reference proteome</keyword>
<proteinExistence type="predicted"/>
<name>A0A6G4XB82_9ACTN</name>
<evidence type="ECO:0000313" key="2">
    <source>
        <dbReference type="EMBL" id="NGO74799.1"/>
    </source>
</evidence>
<feature type="domain" description="Cupin type-2" evidence="1">
    <location>
        <begin position="37"/>
        <end position="103"/>
    </location>
</feature>
<reference evidence="2 3" key="1">
    <citation type="submission" date="2020-02" db="EMBL/GenBank/DDBJ databases">
        <title>Whole-genome analyses of novel actinobacteria.</title>
        <authorList>
            <person name="Sahin N."/>
            <person name="Tokatli A."/>
        </authorList>
    </citation>
    <scope>NUCLEOTIDE SEQUENCE [LARGE SCALE GENOMIC DNA]</scope>
    <source>
        <strain evidence="2 3">YC504</strain>
    </source>
</reference>
<organism evidence="2 3">
    <name type="scientific">Streptomyces mesophilus</name>
    <dbReference type="NCBI Taxonomy" id="1775132"/>
    <lineage>
        <taxon>Bacteria</taxon>
        <taxon>Bacillati</taxon>
        <taxon>Actinomycetota</taxon>
        <taxon>Actinomycetes</taxon>
        <taxon>Kitasatosporales</taxon>
        <taxon>Streptomycetaceae</taxon>
        <taxon>Streptomyces</taxon>
    </lineage>
</organism>
<dbReference type="InterPro" id="IPR011051">
    <property type="entry name" value="RmlC_Cupin_sf"/>
</dbReference>
<evidence type="ECO:0000313" key="3">
    <source>
        <dbReference type="Proteomes" id="UP000481109"/>
    </source>
</evidence>
<dbReference type="EMBL" id="JAAKZW010000006">
    <property type="protein sequence ID" value="NGO74799.1"/>
    <property type="molecule type" value="Genomic_DNA"/>
</dbReference>
<dbReference type="SUPFAM" id="SSF51182">
    <property type="entry name" value="RmlC-like cupins"/>
    <property type="match status" value="1"/>
</dbReference>
<protein>
    <submittedName>
        <fullName evidence="2">Cupin domain-containing protein</fullName>
    </submittedName>
</protein>
<accession>A0A6G4XB82</accession>